<evidence type="ECO:0000256" key="7">
    <source>
        <dbReference type="SAM" id="Phobius"/>
    </source>
</evidence>
<feature type="transmembrane region" description="Helical" evidence="7">
    <location>
        <begin position="232"/>
        <end position="252"/>
    </location>
</feature>
<dbReference type="NCBIfam" id="TIGR01488">
    <property type="entry name" value="HAD-SF-IB"/>
    <property type="match status" value="1"/>
</dbReference>
<feature type="transmembrane region" description="Helical" evidence="7">
    <location>
        <begin position="289"/>
        <end position="307"/>
    </location>
</feature>
<evidence type="ECO:0000256" key="6">
    <source>
        <dbReference type="ARBA" id="ARBA00022842"/>
    </source>
</evidence>
<evidence type="ECO:0000256" key="3">
    <source>
        <dbReference type="ARBA" id="ARBA00009184"/>
    </source>
</evidence>
<dbReference type="Gene3D" id="3.40.50.1000">
    <property type="entry name" value="HAD superfamily/HAD-like"/>
    <property type="match status" value="1"/>
</dbReference>
<dbReference type="InterPro" id="IPR023214">
    <property type="entry name" value="HAD_sf"/>
</dbReference>
<dbReference type="InterPro" id="IPR036412">
    <property type="entry name" value="HAD-like_sf"/>
</dbReference>
<feature type="transmembrane region" description="Helical" evidence="7">
    <location>
        <begin position="258"/>
        <end position="277"/>
    </location>
</feature>
<keyword evidence="6" id="KW-0460">Magnesium</keyword>
<dbReference type="Proteomes" id="UP000300879">
    <property type="component" value="Chromosome"/>
</dbReference>
<dbReference type="InterPro" id="IPR000620">
    <property type="entry name" value="EamA_dom"/>
</dbReference>
<dbReference type="PANTHER" id="PTHR43344:SF13">
    <property type="entry name" value="PHOSPHATASE RV3661-RELATED"/>
    <property type="match status" value="1"/>
</dbReference>
<dbReference type="InterPro" id="IPR006385">
    <property type="entry name" value="HAD_hydro_SerB1"/>
</dbReference>
<dbReference type="EMBL" id="CP040396">
    <property type="protein sequence ID" value="QCT03594.1"/>
    <property type="molecule type" value="Genomic_DNA"/>
</dbReference>
<keyword evidence="7" id="KW-1133">Transmembrane helix</keyword>
<dbReference type="NCBIfam" id="TIGR01490">
    <property type="entry name" value="HAD-SF-IB-hyp1"/>
    <property type="match status" value="1"/>
</dbReference>
<organism evidence="9 10">
    <name type="scientific">Paenibacillus algicola</name>
    <dbReference type="NCBI Taxonomy" id="2565926"/>
    <lineage>
        <taxon>Bacteria</taxon>
        <taxon>Bacillati</taxon>
        <taxon>Bacillota</taxon>
        <taxon>Bacilli</taxon>
        <taxon>Bacillales</taxon>
        <taxon>Paenibacillaceae</taxon>
        <taxon>Paenibacillus</taxon>
    </lineage>
</organism>
<proteinExistence type="inferred from homology"/>
<evidence type="ECO:0000313" key="9">
    <source>
        <dbReference type="EMBL" id="QCT03594.1"/>
    </source>
</evidence>
<dbReference type="Pfam" id="PF00892">
    <property type="entry name" value="EamA"/>
    <property type="match status" value="1"/>
</dbReference>
<feature type="transmembrane region" description="Helical" evidence="7">
    <location>
        <begin position="313"/>
        <end position="330"/>
    </location>
</feature>
<feature type="domain" description="EamA" evidence="8">
    <location>
        <begin position="242"/>
        <end position="330"/>
    </location>
</feature>
<sequence length="333" mass="39050">MCRHHSIAERFRVHTMTKTKFAFWDVDHTFLRGDSMLLFLQYGLWKRPWTFYRMLPIFWKALQFKLGFITAEEAKPSFFYAMSALSEEDLEHFFDTKLYPRICQDAYQEIRRLKSEDYIVVLVSASPHVYLKHFKKLPEIDEVLATKLTLTENSYIPCIEGRNCYGEEKVAQIHRFLERRGQTIDYEHSCAYSDSISDIPMFTLVHHRYLVRGQHPELEPVKWKKESRLHPHIGKIWMVISALMTATGQLFWTWGAESIFYLGLGFLCYGGGAIFMIRGLSLEKLSVAYPMMCLSYVFAIGYGYWILHEPITLNKLIALILIVSGVFLLSHER</sequence>
<keyword evidence="10" id="KW-1185">Reference proteome</keyword>
<dbReference type="AlphaFoldDB" id="A0A4V1G463"/>
<dbReference type="InterPro" id="IPR050582">
    <property type="entry name" value="HAD-like_SerB"/>
</dbReference>
<dbReference type="GO" id="GO:0016787">
    <property type="term" value="F:hydrolase activity"/>
    <property type="evidence" value="ECO:0007669"/>
    <property type="project" value="UniProtKB-KW"/>
</dbReference>
<accession>A0A4V1G463</accession>
<comment type="similarity">
    <text evidence="3">Belongs to the HAD-like hydrolase superfamily. SerB family.</text>
</comment>
<evidence type="ECO:0000313" key="10">
    <source>
        <dbReference type="Proteomes" id="UP000300879"/>
    </source>
</evidence>
<keyword evidence="5 9" id="KW-0378">Hydrolase</keyword>
<keyword evidence="7" id="KW-0812">Transmembrane</keyword>
<evidence type="ECO:0000256" key="5">
    <source>
        <dbReference type="ARBA" id="ARBA00022801"/>
    </source>
</evidence>
<keyword evidence="7" id="KW-0472">Membrane</keyword>
<dbReference type="SUPFAM" id="SSF103481">
    <property type="entry name" value="Multidrug resistance efflux transporter EmrE"/>
    <property type="match status" value="1"/>
</dbReference>
<comment type="subcellular location">
    <subcellularLocation>
        <location evidence="1">Endomembrane system</location>
        <topology evidence="1">Multi-pass membrane protein</topology>
    </subcellularLocation>
</comment>
<dbReference type="Pfam" id="PF12710">
    <property type="entry name" value="HAD"/>
    <property type="match status" value="1"/>
</dbReference>
<dbReference type="Gene3D" id="1.20.1440.100">
    <property type="entry name" value="SG protein - dephosphorylation function"/>
    <property type="match status" value="1"/>
</dbReference>
<reference evidence="9 10" key="1">
    <citation type="submission" date="2019-05" db="EMBL/GenBank/DDBJ databases">
        <authorList>
            <person name="Chen C."/>
        </authorList>
    </citation>
    <scope>NUCLEOTIDE SEQUENCE [LARGE SCALE GENOMIC DNA]</scope>
    <source>
        <strain evidence="9 10">HB172198</strain>
    </source>
</reference>
<protein>
    <submittedName>
        <fullName evidence="9">HAD-superfamily subfamily IB hydrolase, TIGR01490</fullName>
    </submittedName>
</protein>
<dbReference type="Gene3D" id="1.10.3730.20">
    <property type="match status" value="1"/>
</dbReference>
<gene>
    <name evidence="9" type="ORF">E6C60_2883</name>
</gene>
<evidence type="ECO:0000256" key="2">
    <source>
        <dbReference type="ARBA" id="ARBA00007362"/>
    </source>
</evidence>
<comment type="similarity">
    <text evidence="2">Belongs to the EamA transporter family.</text>
</comment>
<dbReference type="InterPro" id="IPR037185">
    <property type="entry name" value="EmrE-like"/>
</dbReference>
<dbReference type="KEGG" id="palo:E6C60_2883"/>
<keyword evidence="4" id="KW-0479">Metal-binding</keyword>
<dbReference type="GO" id="GO:0016020">
    <property type="term" value="C:membrane"/>
    <property type="evidence" value="ECO:0007669"/>
    <property type="project" value="InterPro"/>
</dbReference>
<evidence type="ECO:0000256" key="1">
    <source>
        <dbReference type="ARBA" id="ARBA00004127"/>
    </source>
</evidence>
<dbReference type="PANTHER" id="PTHR43344">
    <property type="entry name" value="PHOSPHOSERINE PHOSPHATASE"/>
    <property type="match status" value="1"/>
</dbReference>
<name>A0A4V1G463_9BACL</name>
<evidence type="ECO:0000256" key="4">
    <source>
        <dbReference type="ARBA" id="ARBA00022723"/>
    </source>
</evidence>
<dbReference type="SUPFAM" id="SSF56784">
    <property type="entry name" value="HAD-like"/>
    <property type="match status" value="1"/>
</dbReference>
<evidence type="ECO:0000259" key="8">
    <source>
        <dbReference type="Pfam" id="PF00892"/>
    </source>
</evidence>
<dbReference type="GO" id="GO:0046872">
    <property type="term" value="F:metal ion binding"/>
    <property type="evidence" value="ECO:0007669"/>
    <property type="project" value="UniProtKB-KW"/>
</dbReference>